<dbReference type="InterPro" id="IPR025504">
    <property type="entry name" value="GLUCM_C"/>
</dbReference>
<sequence length="210" mass="22836">MASASVAQKVRELEMIIAIDPDTPRGGLSMDEGTMVLAYLAKYYTSRCHSIMVTNGYFPKKLLKSQNEFPKRGTRVDGSTLCLYFQGVLKRQIPILTYQGGSAEAAQAFLCRDRNPKSPRFDHLVAIERTGGAAEGNYYNARKRNAKHLVDAINGLFPAVQKIPGISSAGVGDGGNELGMGKVKEAVKRHIRNGDVIACDVETDFAVIIA</sequence>
<dbReference type="Proteomes" id="UP000308365">
    <property type="component" value="Unassembled WGS sequence"/>
</dbReference>
<dbReference type="PANTHER" id="PTHR32022">
    <property type="entry name" value="D-GLUTAMATE CYCLASE, MITOCHONDRIAL"/>
    <property type="match status" value="1"/>
</dbReference>
<accession>A0A4U1FMG8</accession>
<reference evidence="3" key="1">
    <citation type="journal article" date="2019" name="IScience">
        <title>Narwhal Genome Reveals Long-Term Low Genetic Diversity despite Current Large Abundance Size.</title>
        <authorList>
            <person name="Westbury M.V."/>
            <person name="Petersen B."/>
            <person name="Garde E."/>
            <person name="Heide-Jorgensen M.P."/>
            <person name="Lorenzen E.D."/>
        </authorList>
    </citation>
    <scope>NUCLEOTIDE SEQUENCE [LARGE SCALE GENOMIC DNA]</scope>
</reference>
<name>A0A4U1FMG8_MONMO</name>
<dbReference type="Pfam" id="PF14336">
    <property type="entry name" value="GLUCM-like_C"/>
    <property type="match status" value="1"/>
</dbReference>
<dbReference type="GO" id="GO:0006536">
    <property type="term" value="P:glutamate metabolic process"/>
    <property type="evidence" value="ECO:0007669"/>
    <property type="project" value="TreeGrafter"/>
</dbReference>
<protein>
    <recommendedName>
        <fullName evidence="1">D-glutamate cyclase-like C-terminal domain-containing protein</fullName>
    </recommendedName>
</protein>
<organism evidence="2 3">
    <name type="scientific">Monodon monoceros</name>
    <name type="common">Narwhal</name>
    <name type="synonym">Ceratodon monodon</name>
    <dbReference type="NCBI Taxonomy" id="40151"/>
    <lineage>
        <taxon>Eukaryota</taxon>
        <taxon>Metazoa</taxon>
        <taxon>Chordata</taxon>
        <taxon>Craniata</taxon>
        <taxon>Vertebrata</taxon>
        <taxon>Euteleostomi</taxon>
        <taxon>Mammalia</taxon>
        <taxon>Eutheria</taxon>
        <taxon>Laurasiatheria</taxon>
        <taxon>Artiodactyla</taxon>
        <taxon>Whippomorpha</taxon>
        <taxon>Cetacea</taxon>
        <taxon>Odontoceti</taxon>
        <taxon>Monodontidae</taxon>
        <taxon>Monodon</taxon>
    </lineage>
</organism>
<proteinExistence type="predicted"/>
<evidence type="ECO:0000313" key="3">
    <source>
        <dbReference type="Proteomes" id="UP000308365"/>
    </source>
</evidence>
<feature type="non-terminal residue" evidence="2">
    <location>
        <position position="210"/>
    </location>
</feature>
<dbReference type="AlphaFoldDB" id="A0A4U1FMG8"/>
<comment type="caution">
    <text evidence="2">The sequence shown here is derived from an EMBL/GenBank/DDBJ whole genome shotgun (WGS) entry which is preliminary data.</text>
</comment>
<dbReference type="PANTHER" id="PTHR32022:SF10">
    <property type="entry name" value="D-GLUTAMATE CYCLASE, MITOCHONDRIAL"/>
    <property type="match status" value="1"/>
</dbReference>
<dbReference type="Gene3D" id="3.90.1640.20">
    <property type="entry name" value="TON_0340"/>
    <property type="match status" value="1"/>
</dbReference>
<feature type="domain" description="D-glutamate cyclase-like C-terminal" evidence="1">
    <location>
        <begin position="86"/>
        <end position="208"/>
    </location>
</feature>
<dbReference type="GO" id="GO:0047820">
    <property type="term" value="F:D-glutamate cyclase activity"/>
    <property type="evidence" value="ECO:0007669"/>
    <property type="project" value="TreeGrafter"/>
</dbReference>
<dbReference type="EMBL" id="RWIC01000054">
    <property type="protein sequence ID" value="TKC51339.1"/>
    <property type="molecule type" value="Genomic_DNA"/>
</dbReference>
<evidence type="ECO:0000259" key="1">
    <source>
        <dbReference type="Pfam" id="PF14336"/>
    </source>
</evidence>
<evidence type="ECO:0000313" key="2">
    <source>
        <dbReference type="EMBL" id="TKC51339.1"/>
    </source>
</evidence>
<gene>
    <name evidence="2" type="ORF">EI555_020775</name>
</gene>